<accession>A0ABW4YRT9</accession>
<reference evidence="2" key="1">
    <citation type="journal article" date="2019" name="Int. J. Syst. Evol. Microbiol.">
        <title>The Global Catalogue of Microorganisms (GCM) 10K type strain sequencing project: providing services to taxonomists for standard genome sequencing and annotation.</title>
        <authorList>
            <consortium name="The Broad Institute Genomics Platform"/>
            <consortium name="The Broad Institute Genome Sequencing Center for Infectious Disease"/>
            <person name="Wu L."/>
            <person name="Ma J."/>
        </authorList>
    </citation>
    <scope>NUCLEOTIDE SEQUENCE [LARGE SCALE GENOMIC DNA]</scope>
    <source>
        <strain evidence="2">CCM 7435</strain>
    </source>
</reference>
<organism evidence="1 2">
    <name type="scientific">Ancylobacter oerskovii</name>
    <dbReference type="NCBI Taxonomy" id="459519"/>
    <lineage>
        <taxon>Bacteria</taxon>
        <taxon>Pseudomonadati</taxon>
        <taxon>Pseudomonadota</taxon>
        <taxon>Alphaproteobacteria</taxon>
        <taxon>Hyphomicrobiales</taxon>
        <taxon>Xanthobacteraceae</taxon>
        <taxon>Ancylobacter</taxon>
    </lineage>
</organism>
<gene>
    <name evidence="1" type="ORF">ACFSNC_00370</name>
</gene>
<comment type="caution">
    <text evidence="1">The sequence shown here is derived from an EMBL/GenBank/DDBJ whole genome shotgun (WGS) entry which is preliminary data.</text>
</comment>
<protein>
    <submittedName>
        <fullName evidence="1">Uncharacterized protein</fullName>
    </submittedName>
</protein>
<sequence length="68" mass="7642">MAAKRKKIFRKPTGQWKGQGTATFNHQTIHRLVIDGLLTERNNPSLHVIATTAGCEFLANLEKGRRRG</sequence>
<evidence type="ECO:0000313" key="1">
    <source>
        <dbReference type="EMBL" id="MFD2138842.1"/>
    </source>
</evidence>
<keyword evidence="2" id="KW-1185">Reference proteome</keyword>
<dbReference type="EMBL" id="JBHUHD010000001">
    <property type="protein sequence ID" value="MFD2138842.1"/>
    <property type="molecule type" value="Genomic_DNA"/>
</dbReference>
<dbReference type="Proteomes" id="UP001597299">
    <property type="component" value="Unassembled WGS sequence"/>
</dbReference>
<dbReference type="RefSeq" id="WP_378295555.1">
    <property type="nucleotide sequence ID" value="NZ_JBHUHD010000001.1"/>
</dbReference>
<name>A0ABW4YRT9_9HYPH</name>
<evidence type="ECO:0000313" key="2">
    <source>
        <dbReference type="Proteomes" id="UP001597299"/>
    </source>
</evidence>
<proteinExistence type="predicted"/>